<dbReference type="Proteomes" id="UP000478417">
    <property type="component" value="Unassembled WGS sequence"/>
</dbReference>
<evidence type="ECO:0000256" key="2">
    <source>
        <dbReference type="RuleBase" id="RU362080"/>
    </source>
</evidence>
<dbReference type="Gene3D" id="3.40.1620.10">
    <property type="entry name" value="YefM-like domain"/>
    <property type="match status" value="1"/>
</dbReference>
<evidence type="ECO:0000256" key="1">
    <source>
        <dbReference type="ARBA" id="ARBA00009981"/>
    </source>
</evidence>
<comment type="function">
    <text evidence="2">Antitoxin component of a type II toxin-antitoxin (TA) system.</text>
</comment>
<name>A0A6B2M484_9BACT</name>
<dbReference type="AlphaFoldDB" id="A0A6B2M484"/>
<comment type="similarity">
    <text evidence="1 2">Belongs to the phD/YefM antitoxin family.</text>
</comment>
<dbReference type="InterPro" id="IPR036165">
    <property type="entry name" value="YefM-like_sf"/>
</dbReference>
<dbReference type="SUPFAM" id="SSF143120">
    <property type="entry name" value="YefM-like"/>
    <property type="match status" value="1"/>
</dbReference>
<reference evidence="3 4" key="1">
    <citation type="submission" date="2020-02" db="EMBL/GenBank/DDBJ databases">
        <title>Albibacoteraceae fam. nov., the first described family within the subdivision 4 Verrucomicrobia.</title>
        <authorList>
            <person name="Xi F."/>
        </authorList>
    </citation>
    <scope>NUCLEOTIDE SEQUENCE [LARGE SCALE GENOMIC DNA]</scope>
    <source>
        <strain evidence="3 4">CK1056</strain>
    </source>
</reference>
<keyword evidence="4" id="KW-1185">Reference proteome</keyword>
<comment type="caution">
    <text evidence="3">The sequence shown here is derived from an EMBL/GenBank/DDBJ whole genome shotgun (WGS) entry which is preliminary data.</text>
</comment>
<dbReference type="EMBL" id="JAAGNX010000003">
    <property type="protein sequence ID" value="NDV63573.1"/>
    <property type="molecule type" value="Genomic_DNA"/>
</dbReference>
<gene>
    <name evidence="3" type="ORF">G0Q06_14005</name>
</gene>
<evidence type="ECO:0000313" key="3">
    <source>
        <dbReference type="EMBL" id="NDV63573.1"/>
    </source>
</evidence>
<sequence>MIKVSIMEAQHNLSKVLQRVEEGSSVYITRRKKVVARLVRAETGEKVIFPDFGKRARTTWGKKWTGSSSDELLDADRGER</sequence>
<evidence type="ECO:0000313" key="4">
    <source>
        <dbReference type="Proteomes" id="UP000478417"/>
    </source>
</evidence>
<dbReference type="InterPro" id="IPR006442">
    <property type="entry name" value="Antitoxin_Phd/YefM"/>
</dbReference>
<proteinExistence type="inferred from homology"/>
<dbReference type="Pfam" id="PF02604">
    <property type="entry name" value="PhdYeFM_antitox"/>
    <property type="match status" value="1"/>
</dbReference>
<dbReference type="RefSeq" id="WP_163967285.1">
    <property type="nucleotide sequence ID" value="NZ_JAAGNX010000003.1"/>
</dbReference>
<organism evidence="3 4">
    <name type="scientific">Oceanipulchritudo coccoides</name>
    <dbReference type="NCBI Taxonomy" id="2706888"/>
    <lineage>
        <taxon>Bacteria</taxon>
        <taxon>Pseudomonadati</taxon>
        <taxon>Verrucomicrobiota</taxon>
        <taxon>Opitutia</taxon>
        <taxon>Puniceicoccales</taxon>
        <taxon>Oceanipulchritudinaceae</taxon>
        <taxon>Oceanipulchritudo</taxon>
    </lineage>
</organism>
<protein>
    <recommendedName>
        <fullName evidence="2">Antitoxin</fullName>
    </recommendedName>
</protein>
<accession>A0A6B2M484</accession>